<dbReference type="OrthoDB" id="3032100at2759"/>
<dbReference type="Proteomes" id="UP000054270">
    <property type="component" value="Unassembled WGS sequence"/>
</dbReference>
<keyword evidence="2" id="KW-1185">Reference proteome</keyword>
<dbReference type="OMA" id="RTENDQY"/>
<dbReference type="AlphaFoldDB" id="A0A0D2NQ69"/>
<organism evidence="1 2">
    <name type="scientific">Hypholoma sublateritium (strain FD-334 SS-4)</name>
    <dbReference type="NCBI Taxonomy" id="945553"/>
    <lineage>
        <taxon>Eukaryota</taxon>
        <taxon>Fungi</taxon>
        <taxon>Dikarya</taxon>
        <taxon>Basidiomycota</taxon>
        <taxon>Agaricomycotina</taxon>
        <taxon>Agaricomycetes</taxon>
        <taxon>Agaricomycetidae</taxon>
        <taxon>Agaricales</taxon>
        <taxon>Agaricineae</taxon>
        <taxon>Strophariaceae</taxon>
        <taxon>Hypholoma</taxon>
    </lineage>
</organism>
<accession>A0A0D2NQ69</accession>
<reference evidence="2" key="1">
    <citation type="submission" date="2014-04" db="EMBL/GenBank/DDBJ databases">
        <title>Evolutionary Origins and Diversification of the Mycorrhizal Mutualists.</title>
        <authorList>
            <consortium name="DOE Joint Genome Institute"/>
            <consortium name="Mycorrhizal Genomics Consortium"/>
            <person name="Kohler A."/>
            <person name="Kuo A."/>
            <person name="Nagy L.G."/>
            <person name="Floudas D."/>
            <person name="Copeland A."/>
            <person name="Barry K.W."/>
            <person name="Cichocki N."/>
            <person name="Veneault-Fourrey C."/>
            <person name="LaButti K."/>
            <person name="Lindquist E.A."/>
            <person name="Lipzen A."/>
            <person name="Lundell T."/>
            <person name="Morin E."/>
            <person name="Murat C."/>
            <person name="Riley R."/>
            <person name="Ohm R."/>
            <person name="Sun H."/>
            <person name="Tunlid A."/>
            <person name="Henrissat B."/>
            <person name="Grigoriev I.V."/>
            <person name="Hibbett D.S."/>
            <person name="Martin F."/>
        </authorList>
    </citation>
    <scope>NUCLEOTIDE SEQUENCE [LARGE SCALE GENOMIC DNA]</scope>
    <source>
        <strain evidence="2">FD-334 SS-4</strain>
    </source>
</reference>
<gene>
    <name evidence="1" type="ORF">HYPSUDRAFT_42506</name>
</gene>
<evidence type="ECO:0000313" key="1">
    <source>
        <dbReference type="EMBL" id="KJA20914.1"/>
    </source>
</evidence>
<evidence type="ECO:0000313" key="2">
    <source>
        <dbReference type="Proteomes" id="UP000054270"/>
    </source>
</evidence>
<proteinExistence type="predicted"/>
<protein>
    <submittedName>
        <fullName evidence="1">Uncharacterized protein</fullName>
    </submittedName>
</protein>
<dbReference type="EMBL" id="KN817562">
    <property type="protein sequence ID" value="KJA20914.1"/>
    <property type="molecule type" value="Genomic_DNA"/>
</dbReference>
<sequence>MPDVTIRNETPHVLNIAFRFVAPAYWTNALIARESWTPHLASALYTIEIRVDNGRNRFSAEGAWATAGDITTGWLAGAAGVVSIVGGGFFGRGAALPLLNHAVRAGGRFAKDSEGMVVTVGGVLIALDNKTYAVRYDEDAGYSLCDVTAGERA</sequence>
<name>A0A0D2NQ69_HYPSF</name>